<dbReference type="EMBL" id="JBBPCC010000006">
    <property type="protein sequence ID" value="MEK8128637.1"/>
    <property type="molecule type" value="Genomic_DNA"/>
</dbReference>
<sequence length="108" mass="12287">MSHYENKESIKTMDDLKSIFPDGEADEMNWCVFSNGGIHGGYEKLDDLAGDLDEDYEYPPRINVLVIRPRLVSMLYGYIEVNKEDIPFLRKLVNSTLQAIAKSQSGNL</sequence>
<evidence type="ECO:0000313" key="2">
    <source>
        <dbReference type="Proteomes" id="UP001469365"/>
    </source>
</evidence>
<reference evidence="1 2" key="1">
    <citation type="submission" date="2024-04" db="EMBL/GenBank/DDBJ databases">
        <title>draft genome sequnece of Paenibacillus filicis.</title>
        <authorList>
            <person name="Kim D.-U."/>
        </authorList>
    </citation>
    <scope>NUCLEOTIDE SEQUENCE [LARGE SCALE GENOMIC DNA]</scope>
    <source>
        <strain evidence="1 2">KACC14197</strain>
    </source>
</reference>
<name>A0ABU9DKB5_9BACL</name>
<gene>
    <name evidence="1" type="ORF">WMW72_12040</name>
</gene>
<accession>A0ABU9DKB5</accession>
<evidence type="ECO:0000313" key="1">
    <source>
        <dbReference type="EMBL" id="MEK8128637.1"/>
    </source>
</evidence>
<dbReference type="Proteomes" id="UP001469365">
    <property type="component" value="Unassembled WGS sequence"/>
</dbReference>
<comment type="caution">
    <text evidence="1">The sequence shown here is derived from an EMBL/GenBank/DDBJ whole genome shotgun (WGS) entry which is preliminary data.</text>
</comment>
<dbReference type="RefSeq" id="WP_341415715.1">
    <property type="nucleotide sequence ID" value="NZ_JBBPCC010000006.1"/>
</dbReference>
<keyword evidence="2" id="KW-1185">Reference proteome</keyword>
<protein>
    <submittedName>
        <fullName evidence="1">Uncharacterized protein</fullName>
    </submittedName>
</protein>
<organism evidence="1 2">
    <name type="scientific">Paenibacillus filicis</name>
    <dbReference type="NCBI Taxonomy" id="669464"/>
    <lineage>
        <taxon>Bacteria</taxon>
        <taxon>Bacillati</taxon>
        <taxon>Bacillota</taxon>
        <taxon>Bacilli</taxon>
        <taxon>Bacillales</taxon>
        <taxon>Paenibacillaceae</taxon>
        <taxon>Paenibacillus</taxon>
    </lineage>
</organism>
<proteinExistence type="predicted"/>